<dbReference type="EMBL" id="AP023359">
    <property type="protein sequence ID" value="BCJ69022.1"/>
    <property type="molecule type" value="Genomic_DNA"/>
</dbReference>
<gene>
    <name evidence="2" type="ORF">Prubr_60430</name>
</gene>
<reference evidence="2" key="1">
    <citation type="submission" date="2020-08" db="EMBL/GenBank/DDBJ databases">
        <title>Whole genome shotgun sequence of Polymorphospora rubra NBRC 101157.</title>
        <authorList>
            <person name="Komaki H."/>
            <person name="Tamura T."/>
        </authorList>
    </citation>
    <scope>NUCLEOTIDE SEQUENCE</scope>
    <source>
        <strain evidence="2">NBRC 101157</strain>
    </source>
</reference>
<feature type="region of interest" description="Disordered" evidence="1">
    <location>
        <begin position="1"/>
        <end position="41"/>
    </location>
</feature>
<name>A0A810N649_9ACTN</name>
<protein>
    <submittedName>
        <fullName evidence="2">Uncharacterized protein</fullName>
    </submittedName>
</protein>
<dbReference type="Proteomes" id="UP000680866">
    <property type="component" value="Chromosome"/>
</dbReference>
<keyword evidence="3" id="KW-1185">Reference proteome</keyword>
<dbReference type="RefSeq" id="WP_212818163.1">
    <property type="nucleotide sequence ID" value="NZ_AP023359.1"/>
</dbReference>
<feature type="compositionally biased region" description="Gly residues" evidence="1">
    <location>
        <begin position="1"/>
        <end position="10"/>
    </location>
</feature>
<evidence type="ECO:0000313" key="3">
    <source>
        <dbReference type="Proteomes" id="UP000680866"/>
    </source>
</evidence>
<dbReference type="AlphaFoldDB" id="A0A810N649"/>
<proteinExistence type="predicted"/>
<organism evidence="2 3">
    <name type="scientific">Polymorphospora rubra</name>
    <dbReference type="NCBI Taxonomy" id="338584"/>
    <lineage>
        <taxon>Bacteria</taxon>
        <taxon>Bacillati</taxon>
        <taxon>Actinomycetota</taxon>
        <taxon>Actinomycetes</taxon>
        <taxon>Micromonosporales</taxon>
        <taxon>Micromonosporaceae</taxon>
        <taxon>Polymorphospora</taxon>
    </lineage>
</organism>
<accession>A0A810N649</accession>
<evidence type="ECO:0000313" key="2">
    <source>
        <dbReference type="EMBL" id="BCJ69022.1"/>
    </source>
</evidence>
<sequence length="429" mass="45026">MRAFEPGGGTTTVPRTARADVPVPVQTGRSQPPAPAARVDEDRFEIPPAWRRTIIPRRGGAAGPPVHAGPASVTAADEFLAPLRAGIDALLADPHTDPRTAAVARAHLAGEPTPAGAAAVAAAASHAYGWGNIDRIRALADGWVAAHGVVFAARAVVELSGLAVDHGPYPPRGGRVRIGRHTDLSAAGWSHHAHWLAVAARIRAHLAAATDADHVAAVDALATLRAGSARQRVAICFLLPTQTDWVDQECRALPATSDYAVGGLLWCAIGSLPQLDLIAEHVRTWWVIQHQSLVTTVVDGIGPAIAPRLADWFDRDYADADARQRLLDALAVLPTDEALRLQLDRLDQPRVPASVQAAARRFPVRAVRLLAEAAGGAAPRARTAADLLRAHVSAHPAATAAALPALSGDARRRVTAVRDGGTGPHEEMP</sequence>
<evidence type="ECO:0000256" key="1">
    <source>
        <dbReference type="SAM" id="MobiDB-lite"/>
    </source>
</evidence>
<dbReference type="KEGG" id="pry:Prubr_60430"/>